<comment type="caution">
    <text evidence="1">The sequence shown here is derived from an EMBL/GenBank/DDBJ whole genome shotgun (WGS) entry which is preliminary data.</text>
</comment>
<sequence length="457" mass="52191">MKYCILEEGKVLSLQEALRSCNGVSGEELVKALKDLEDCVHLFKQRFYEESRKMFGFGIKLEAPAPKIRGEVLFTGFWSGVYAYTLYRGREAIHIVIEPRVKRFYEMLRDIHETLYSYRDFQLLIQIAPNMHPSLLAIDIIRRLLYEIHNLIDREPKYVATHSVEDVGEHIGVNVEARGVELKPYTIRKALNESLAFVIAVALKSTAKAIQSLKSISSEVKGFAGSESSVMKVVEEYISQLNTFLQRLLSDEFAAYSLYILDLIDFESIDTEKYQHIFKAVKTVTSVAHGAREAYGSARIFLLPTTKIYELYVYTNIVKQLRGRVREVAGSRLALVVDTSRLYFNHYPKKLSRFIQHLTKRVPAPDILYKSQRVVAPVECKYRYLNDQKLFLSDAERLLSYVVDASRDRDLVAVVAALSRPVESEVKASVNGKDVRVVFAEVNPDTRVEDIATILRA</sequence>
<protein>
    <submittedName>
        <fullName evidence="1">Uncharacterized protein</fullName>
    </submittedName>
</protein>
<accession>A0A7J2TBX2</accession>
<dbReference type="AlphaFoldDB" id="A0A7J2TBX2"/>
<evidence type="ECO:0000313" key="1">
    <source>
        <dbReference type="EMBL" id="HEH31520.1"/>
    </source>
</evidence>
<organism evidence="1">
    <name type="scientific">Ignisphaera aggregans</name>
    <dbReference type="NCBI Taxonomy" id="334771"/>
    <lineage>
        <taxon>Archaea</taxon>
        <taxon>Thermoproteota</taxon>
        <taxon>Thermoprotei</taxon>
        <taxon>Desulfurococcales</taxon>
        <taxon>Desulfurococcaceae</taxon>
        <taxon>Ignisphaera</taxon>
    </lineage>
</organism>
<proteinExistence type="predicted"/>
<name>A0A7J2TBX2_9CREN</name>
<gene>
    <name evidence="1" type="ORF">ENP99_05380</name>
</gene>
<dbReference type="EMBL" id="DSLL01000050">
    <property type="protein sequence ID" value="HEH31520.1"/>
    <property type="molecule type" value="Genomic_DNA"/>
</dbReference>
<reference evidence="1" key="1">
    <citation type="journal article" date="2020" name="mSystems">
        <title>Genome- and Community-Level Interaction Insights into Carbon Utilization and Element Cycling Functions of Hydrothermarchaeota in Hydrothermal Sediment.</title>
        <authorList>
            <person name="Zhou Z."/>
            <person name="Liu Y."/>
            <person name="Xu W."/>
            <person name="Pan J."/>
            <person name="Luo Z.H."/>
            <person name="Li M."/>
        </authorList>
    </citation>
    <scope>NUCLEOTIDE SEQUENCE [LARGE SCALE GENOMIC DNA]</scope>
    <source>
        <strain evidence="1">SpSt-27</strain>
    </source>
</reference>